<dbReference type="eggNOG" id="KOG0504">
    <property type="taxonomic scope" value="Eukaryota"/>
</dbReference>
<evidence type="ECO:0000313" key="2">
    <source>
        <dbReference type="EMBL" id="ELK30416.1"/>
    </source>
</evidence>
<dbReference type="Proteomes" id="UP000010556">
    <property type="component" value="Unassembled WGS sequence"/>
</dbReference>
<dbReference type="SMART" id="SM00248">
    <property type="entry name" value="ANK"/>
    <property type="match status" value="5"/>
</dbReference>
<feature type="repeat" description="ANK" evidence="1">
    <location>
        <begin position="107"/>
        <end position="139"/>
    </location>
</feature>
<feature type="repeat" description="ANK" evidence="1">
    <location>
        <begin position="173"/>
        <end position="205"/>
    </location>
</feature>
<evidence type="ECO:0000313" key="3">
    <source>
        <dbReference type="Proteomes" id="UP000010556"/>
    </source>
</evidence>
<keyword evidence="3" id="KW-1185">Reference proteome</keyword>
<dbReference type="PRINTS" id="PR01415">
    <property type="entry name" value="ANKYRIN"/>
</dbReference>
<dbReference type="Pfam" id="PF00023">
    <property type="entry name" value="Ank"/>
    <property type="match status" value="2"/>
</dbReference>
<protein>
    <submittedName>
        <fullName evidence="2">Ankyrin repeat domain-containing protein 7</fullName>
    </submittedName>
</protein>
<dbReference type="PANTHER" id="PTHR24147">
    <property type="entry name" value="ANKYRIN REPEAT DOMAIN 36-RELATED"/>
    <property type="match status" value="1"/>
</dbReference>
<dbReference type="PROSITE" id="PS50297">
    <property type="entry name" value="ANK_REP_REGION"/>
    <property type="match status" value="3"/>
</dbReference>
<dbReference type="SUPFAM" id="SSF48403">
    <property type="entry name" value="Ankyrin repeat"/>
    <property type="match status" value="1"/>
</dbReference>
<feature type="repeat" description="ANK" evidence="1">
    <location>
        <begin position="74"/>
        <end position="106"/>
    </location>
</feature>
<dbReference type="InterPro" id="IPR002110">
    <property type="entry name" value="Ankyrin_rpt"/>
</dbReference>
<dbReference type="InterPro" id="IPR050657">
    <property type="entry name" value="Ankyrin_repeat_domain"/>
</dbReference>
<gene>
    <name evidence="2" type="ORF">MDA_GLEAN10006576</name>
</gene>
<dbReference type="Pfam" id="PF12796">
    <property type="entry name" value="Ank_2"/>
    <property type="match status" value="1"/>
</dbReference>
<accession>L5LWF0</accession>
<organism evidence="2 3">
    <name type="scientific">Myotis davidii</name>
    <name type="common">David's myotis</name>
    <dbReference type="NCBI Taxonomy" id="225400"/>
    <lineage>
        <taxon>Eukaryota</taxon>
        <taxon>Metazoa</taxon>
        <taxon>Chordata</taxon>
        <taxon>Craniata</taxon>
        <taxon>Vertebrata</taxon>
        <taxon>Euteleostomi</taxon>
        <taxon>Mammalia</taxon>
        <taxon>Eutheria</taxon>
        <taxon>Laurasiatheria</taxon>
        <taxon>Chiroptera</taxon>
        <taxon>Yangochiroptera</taxon>
        <taxon>Vespertilionidae</taxon>
        <taxon>Myotis</taxon>
    </lineage>
</organism>
<dbReference type="PROSITE" id="PS50088">
    <property type="entry name" value="ANK_REPEAT"/>
    <property type="match status" value="4"/>
</dbReference>
<keyword evidence="1" id="KW-0040">ANK repeat</keyword>
<name>L5LWF0_MYODS</name>
<evidence type="ECO:0000256" key="1">
    <source>
        <dbReference type="PROSITE-ProRule" id="PRU00023"/>
    </source>
</evidence>
<dbReference type="EMBL" id="KB107011">
    <property type="protein sequence ID" value="ELK30416.1"/>
    <property type="molecule type" value="Genomic_DNA"/>
</dbReference>
<proteinExistence type="predicted"/>
<sequence length="351" mass="39170">MKKLFTFWRRSDGPHSASSGQLFRPWVAPQVQPGYSLCDRDLRTLHKAAALGDLDKVKEYLLLRKHDVNAPDRKYRTPLHLACAFGCSNVVSFLIEKQCKINVFDSENKSPLIKAVQCKNETCASMLLDQGADPNIMDLDGNTALHYAVYGQSVKLVKKLLEYEVNLEAQNKDGCTPLLLAVTENNAEIVKFLLKRGADANASDQNQRTALMIALSDEPTNLVSLLLQKEVDLSCQDIYGFTAEEYASFNGFTIYHHLIANYGKKKVKKISYKGTTLDTTFDTELEEVPELPDGMLEVSYLGNEVKVTVTDFLLLQPSNEHAKALVSSSCLEADMLTANTAYTTHYPVEMN</sequence>
<dbReference type="InterPro" id="IPR036770">
    <property type="entry name" value="Ankyrin_rpt-contain_sf"/>
</dbReference>
<feature type="repeat" description="ANK" evidence="1">
    <location>
        <begin position="140"/>
        <end position="172"/>
    </location>
</feature>
<dbReference type="AlphaFoldDB" id="L5LWF0"/>
<dbReference type="Gene3D" id="1.25.40.20">
    <property type="entry name" value="Ankyrin repeat-containing domain"/>
    <property type="match status" value="3"/>
</dbReference>
<reference evidence="3" key="1">
    <citation type="journal article" date="2013" name="Science">
        <title>Comparative analysis of bat genomes provides insight into the evolution of flight and immunity.</title>
        <authorList>
            <person name="Zhang G."/>
            <person name="Cowled C."/>
            <person name="Shi Z."/>
            <person name="Huang Z."/>
            <person name="Bishop-Lilly K.A."/>
            <person name="Fang X."/>
            <person name="Wynne J.W."/>
            <person name="Xiong Z."/>
            <person name="Baker M.L."/>
            <person name="Zhao W."/>
            <person name="Tachedjian M."/>
            <person name="Zhu Y."/>
            <person name="Zhou P."/>
            <person name="Jiang X."/>
            <person name="Ng J."/>
            <person name="Yang L."/>
            <person name="Wu L."/>
            <person name="Xiao J."/>
            <person name="Feng Y."/>
            <person name="Chen Y."/>
            <person name="Sun X."/>
            <person name="Zhang Y."/>
            <person name="Marsh G.A."/>
            <person name="Crameri G."/>
            <person name="Broder C.C."/>
            <person name="Frey K.G."/>
            <person name="Wang L.F."/>
            <person name="Wang J."/>
        </authorList>
    </citation>
    <scope>NUCLEOTIDE SEQUENCE [LARGE SCALE GENOMIC DNA]</scope>
</reference>
<dbReference type="PANTHER" id="PTHR24147:SF62">
    <property type="entry name" value="ANKYRIN REPEAT DOMAIN-CONTAINING PROTEIN 7"/>
    <property type="match status" value="1"/>
</dbReference>